<feature type="domain" description="Clr5" evidence="4">
    <location>
        <begin position="1227"/>
        <end position="1279"/>
    </location>
</feature>
<dbReference type="Pfam" id="PF07217">
    <property type="entry name" value="Het-C"/>
    <property type="match status" value="1"/>
</dbReference>
<feature type="region of interest" description="Disordered" evidence="1">
    <location>
        <begin position="1344"/>
        <end position="1365"/>
    </location>
</feature>
<feature type="region of interest" description="Disordered" evidence="1">
    <location>
        <begin position="2532"/>
        <end position="2794"/>
    </location>
</feature>
<feature type="region of interest" description="Disordered" evidence="1">
    <location>
        <begin position="1377"/>
        <end position="1402"/>
    </location>
</feature>
<feature type="compositionally biased region" description="Low complexity" evidence="1">
    <location>
        <begin position="610"/>
        <end position="625"/>
    </location>
</feature>
<feature type="region of interest" description="Disordered" evidence="1">
    <location>
        <begin position="1049"/>
        <end position="1126"/>
    </location>
</feature>
<comment type="caution">
    <text evidence="7">The sequence shown here is derived from an EMBL/GenBank/DDBJ whole genome shotgun (WGS) entry which is preliminary data.</text>
</comment>
<feature type="compositionally biased region" description="Pro residues" evidence="1">
    <location>
        <begin position="1456"/>
        <end position="1465"/>
    </location>
</feature>
<evidence type="ECO:0000313" key="8">
    <source>
        <dbReference type="Proteomes" id="UP000243015"/>
    </source>
</evidence>
<feature type="region of interest" description="Disordered" evidence="1">
    <location>
        <begin position="610"/>
        <end position="671"/>
    </location>
</feature>
<feature type="domain" description="Tri-helical" evidence="5">
    <location>
        <begin position="1474"/>
        <end position="1557"/>
    </location>
</feature>
<feature type="region of interest" description="Disordered" evidence="1">
    <location>
        <begin position="786"/>
        <end position="805"/>
    </location>
</feature>
<evidence type="ECO:0000313" key="7">
    <source>
        <dbReference type="EMBL" id="OAL67597.1"/>
    </source>
</evidence>
<feature type="compositionally biased region" description="Basic and acidic residues" evidence="1">
    <location>
        <begin position="1181"/>
        <end position="1203"/>
    </location>
</feature>
<accession>A0A178F821</accession>
<keyword evidence="2" id="KW-0732">Signal</keyword>
<dbReference type="PANTHER" id="PTHR14905:SF11">
    <property type="entry name" value="TINC (EUROFUNG)"/>
    <property type="match status" value="1"/>
</dbReference>
<feature type="region of interest" description="Disordered" evidence="1">
    <location>
        <begin position="1653"/>
        <end position="1691"/>
    </location>
</feature>
<feature type="compositionally biased region" description="Low complexity" evidence="1">
    <location>
        <begin position="1669"/>
        <end position="1691"/>
    </location>
</feature>
<feature type="chain" id="PRO_5008086020" evidence="2">
    <location>
        <begin position="18"/>
        <end position="2794"/>
    </location>
</feature>
<proteinExistence type="predicted"/>
<evidence type="ECO:0000256" key="2">
    <source>
        <dbReference type="SAM" id="SignalP"/>
    </source>
</evidence>
<gene>
    <name evidence="7" type="ORF">A7C99_0722</name>
</gene>
<feature type="compositionally biased region" description="Basic and acidic residues" evidence="1">
    <location>
        <begin position="2634"/>
        <end position="2651"/>
    </location>
</feature>
<dbReference type="Pfam" id="PF24465">
    <property type="entry name" value="Tri-helical"/>
    <property type="match status" value="2"/>
</dbReference>
<feature type="compositionally biased region" description="Basic and acidic residues" evidence="1">
    <location>
        <begin position="1377"/>
        <end position="1397"/>
    </location>
</feature>
<protein>
    <submittedName>
        <fullName evidence="7">NIMA-interacting protein TinC</fullName>
    </submittedName>
</protein>
<feature type="signal peptide" evidence="2">
    <location>
        <begin position="1"/>
        <end position="17"/>
    </location>
</feature>
<name>A0A178F821_TRIRU</name>
<feature type="region of interest" description="Disordered" evidence="1">
    <location>
        <begin position="2458"/>
        <end position="2497"/>
    </location>
</feature>
<dbReference type="Pfam" id="PF24962">
    <property type="entry name" value="DUF7767"/>
    <property type="match status" value="1"/>
</dbReference>
<organism evidence="7 8">
    <name type="scientific">Trichophyton rubrum</name>
    <name type="common">Athlete's foot fungus</name>
    <name type="synonym">Epidermophyton rubrum</name>
    <dbReference type="NCBI Taxonomy" id="5551"/>
    <lineage>
        <taxon>Eukaryota</taxon>
        <taxon>Fungi</taxon>
        <taxon>Dikarya</taxon>
        <taxon>Ascomycota</taxon>
        <taxon>Pezizomycotina</taxon>
        <taxon>Eurotiomycetes</taxon>
        <taxon>Eurotiomycetidae</taxon>
        <taxon>Onygenales</taxon>
        <taxon>Arthrodermataceae</taxon>
        <taxon>Trichophyton</taxon>
    </lineage>
</organism>
<feature type="compositionally biased region" description="Low complexity" evidence="1">
    <location>
        <begin position="2573"/>
        <end position="2585"/>
    </location>
</feature>
<feature type="compositionally biased region" description="Basic and acidic residues" evidence="1">
    <location>
        <begin position="727"/>
        <end position="746"/>
    </location>
</feature>
<feature type="compositionally biased region" description="Basic residues" evidence="1">
    <location>
        <begin position="2782"/>
        <end position="2794"/>
    </location>
</feature>
<dbReference type="InterPro" id="IPR025676">
    <property type="entry name" value="Clr5_dom"/>
</dbReference>
<feature type="compositionally biased region" description="Basic and acidic residues" evidence="1">
    <location>
        <begin position="2535"/>
        <end position="2550"/>
    </location>
</feature>
<dbReference type="InterPro" id="IPR056669">
    <property type="entry name" value="DUF7767"/>
</dbReference>
<dbReference type="VEuPathDB" id="FungiDB:TERG_06005"/>
<feature type="compositionally biased region" description="Basic and acidic residues" evidence="1">
    <location>
        <begin position="1049"/>
        <end position="1082"/>
    </location>
</feature>
<feature type="region of interest" description="Disordered" evidence="1">
    <location>
        <begin position="251"/>
        <end position="281"/>
    </location>
</feature>
<feature type="compositionally biased region" description="Low complexity" evidence="1">
    <location>
        <begin position="1344"/>
        <end position="1360"/>
    </location>
</feature>
<feature type="compositionally biased region" description="Polar residues" evidence="1">
    <location>
        <begin position="958"/>
        <end position="974"/>
    </location>
</feature>
<dbReference type="InterPro" id="IPR010816">
    <property type="entry name" value="Het-C"/>
</dbReference>
<dbReference type="Pfam" id="PF14420">
    <property type="entry name" value="Clr5"/>
    <property type="match status" value="1"/>
</dbReference>
<sequence length="2794" mass="310491">MVSSLIYSLCAVSGLLATTVNGLPKKGHRAETSLPIVKQTKCGSHTYQYNGLVGYGTVPSNAVDKYGDTLGGFGSSIAIEQASWKKNSDGTYEGIAWAIPDRGWNTQGTLNVQSRIQKLSLKLTLALGATVSNPSDPNLEIKLLDTLLLTGPDGTPMTGLDADFSGNISYPGFPGMPVATYPGDGFGGSGAGGRRISLDSEGIVIGKDGAFWVSDEYGPYVYKFSREGRMLQAIQPPDAYIPRRNGKVSFSAASPPIYEPDRQTDPEDPATGRNNNQGFEGLAISRDGKTLYTLIQSALNNDGGPKKRYRKQARMLEYDISGSTPKYTHEYVVTLATFVDPHEQDPSKATIAASQSEIHYLPTGDFLILSRDSNAGRAAEYTESVYRHADIISKSAQTTDIKSKSNDKADGSIASSQGVLDDGINPLDYCSFVDYNLNSELSKFRLHNGGAQDEHLLNEKWESLALVPVDPSKEFEDDGKNEYFLISFSDNDYITQDGHLNFGKFKYADKSGFNVDTQVLVFRVTLSVSVQRPALPLWRRQWVPGLFSHLPVNRVPIYIPGSPGLLSGCLLCRRCASTGWHVASYIVTFPSGLCDSQLARERGGSSSSVALIPSASSAARPVRPAGGHPAQPALHANARRRNAIPRREGREAPPREDEAGQAGRIHWTRLSDRTAAVRGAAIARETARQTVAAQRPAGNAQPDGRSRRERALPLRAPNGRTRRASRLRPDDDKAQEGGHCRSRGKEPAAFPQFACDHDDVDAPGGAAVSSATSSCSHGGAVLAASSSTRLDSSLPQRPQYKTHAHGYGVRKLSRCSDSSSQTMSSLGRIGIPHRKRSGTGIDLSVSLSENNGLGIYNSLGGKDRGADDWSTTGSLGGARHYRSASGASQLSFGSLPRPGGQYVHPMRQTPRPYTPPLGLSNQISATASTDSHLEGIQRVTDFDDPVPTSQDLFPGSPSPSIYNEPRSSIQIESETTTTHPPTKARSTSFGRVFNNNHNSSIINNSPSPRDTAPLSRNSLEFGLRSRSRRPSTADPAARAIAVQAARQAFEDREAAKNRKRDEQTSKALDKEQRRLRRLERENSYNSYTGGRRSISDFTLRRSSKLSEKDSRRKNSASSYADDTTKITWKPKSPKSAWVLFLTWLRTKIFKIGKKLKKARIFSYGVRDRRKVQLLCASRPGQPERNRETEKREEREIRGQEDSGRAKAYQDEVWSKGGRRRRRRVATMVYDWEGKRDICYRMYIEEKKPLEDIIEYMRAFHQFSPSKRAFQTQFKRWGFPSKQNPAYKRAELVARIKQLWENNTSQRDMICILNEEGYEVKEREVMRVWAKYRWLLRVPNGMRPAAAATTTSETGSASPAPGDEVQQPENELIQLQRDAHKEVAAADDSKEIQERADSVDGGIGISTNAYVSPTASNVPENVAAKRKERLERLKAESEERWATKRRRRRTREWAGLPPDPPGPPRFPSETTIDQSKKYLSLDNDSYRGVREAFQRICEEAGFIKKTLAGPEKWQMAKDRLINESTHLQAVFWGEPVLLDAKALALDVVCTDVTKRMRTLERRMTIAEAKNALGINPEESRQVRNAFYEVLKASHITSKLEAGNEQWMELKDRWIRESELLQHILNSPGTDFEHATRLKAVEVLCRDVMKRLRDDQIKRDSSRKRPHAGASTPKPSSSSQGPTPTSTSSRSTVTCIPNRISTLASEALASAPTVSPGEVADTQVDLLQAATDGHSSQTADSNHEPATAAATAVSHALSYIDPSLHAPVNPRPLYFHIHPQSSPPCLEDPDPWIDKLTVPSVAGLRSTILSRIKNAQEVVKIEGIDTADRSRSQQHQVVIISDDTELNAYLERMKGFEATFIGQGYLIAAEDHELASYQPSLKVKTVPSQRHRHSHNTPLMASSSSSSLTLLILTTALLFLVFASPTAAFGAGNIASISKIEGVNFRHGDIEDVLLTLYMARAAGGRKFSKMDVMHVYFGNWLRDYSQAVDVGTVKHVSAEAVRILIWILGFLTFGYGVDEFEVTTDRLGCYQPTEHIDNPLGYADGADARRYDRRLRGPVDKRRELSVDERTGLKHYIATEDIGIDTSAGLVRKVFGGCIKLGRQYARSGNKADLYEALRLLGTGLHCLEDYAAHSNYTELSLIEMGERDVFPHVGRNTMIQLPGCRHDVYPIVTGTFGGVDFLHSVMGEFSDKATQSEIQCLEGAIEETQNQGNAKSFLQELLAKIPSGIIGGNESGKMDEFQSNAQAQAQQENITPHEPEEWTRYLQDVTRQIYPVLEWHDNILKSINKAVENIPVLPELIEQIQEQINVFVFSVLAPYVLPIINQVKAELETGSSEIIQSSKREQLNIFNDDDATDPTHSMLSKDHFSNLLNEPAGKIAQEVVKWVVPQIMECWDDENVDVNRTLNRIITGVFHHPAHRDFGDDGAADVRRMMFGAVEEWWQEKGDDGVRRQLSREGVRKGENHKPGIHDCGHGSGVPLKLSKKSHGHGASGGYGRGRQANELSKLAEEAVGGGAIGGLVGGLAGALGQALGEDNSRKDHGRQDYDSHGGHHQKHDQPTYHQSSGYQQPSRYEQQGAGRYEQGGYQYGGGHQQSGYEQSGYEGRQSDYGQSGRYDQPSETRYGQGYGGGGNTRRGDYDEQRTYEARHDQSSRPGGLASEYYEAQEYSGSSSRYGGRESKYSQREHDYSSSRYDDQDSRVSQREHRYSSGRYEEQSRYARRDNDEYGRGSRNYESSHYGTDERRRSSRERDHGRDDRYERRYKKDSDDDDDDDDEEDDDERRRRHHKHHGRRRS</sequence>
<feature type="region of interest" description="Disordered" evidence="1">
    <location>
        <begin position="1440"/>
        <end position="1469"/>
    </location>
</feature>
<feature type="domain" description="Tri-helical" evidence="5">
    <location>
        <begin position="1567"/>
        <end position="1653"/>
    </location>
</feature>
<feature type="compositionally biased region" description="Basic and acidic residues" evidence="1">
    <location>
        <begin position="645"/>
        <end position="658"/>
    </location>
</feature>
<evidence type="ECO:0000259" key="6">
    <source>
        <dbReference type="Pfam" id="PF24962"/>
    </source>
</evidence>
<feature type="compositionally biased region" description="Basic and acidic residues" evidence="1">
    <location>
        <begin position="2458"/>
        <end position="2473"/>
    </location>
</feature>
<feature type="region of interest" description="Disordered" evidence="1">
    <location>
        <begin position="941"/>
        <end position="1015"/>
    </location>
</feature>
<dbReference type="InterPro" id="IPR027372">
    <property type="entry name" value="Phytase-like_dom"/>
</dbReference>
<evidence type="ECO:0000259" key="3">
    <source>
        <dbReference type="Pfam" id="PF13449"/>
    </source>
</evidence>
<dbReference type="Proteomes" id="UP000243015">
    <property type="component" value="Unassembled WGS sequence"/>
</dbReference>
<feature type="compositionally biased region" description="Basic and acidic residues" evidence="1">
    <location>
        <begin position="2739"/>
        <end position="2766"/>
    </location>
</feature>
<feature type="compositionally biased region" description="Basic and acidic residues" evidence="1">
    <location>
        <begin position="2675"/>
        <end position="2728"/>
    </location>
</feature>
<feature type="region of interest" description="Disordered" evidence="1">
    <location>
        <begin position="1177"/>
        <end position="1203"/>
    </location>
</feature>
<feature type="compositionally biased region" description="Acidic residues" evidence="1">
    <location>
        <begin position="2767"/>
        <end position="2779"/>
    </location>
</feature>
<evidence type="ECO:0000259" key="4">
    <source>
        <dbReference type="Pfam" id="PF14420"/>
    </source>
</evidence>
<dbReference type="VEuPathDB" id="FungiDB:TERG_06004"/>
<evidence type="ECO:0000256" key="1">
    <source>
        <dbReference type="SAM" id="MobiDB-lite"/>
    </source>
</evidence>
<reference evidence="7 8" key="1">
    <citation type="submission" date="2016-05" db="EMBL/GenBank/DDBJ databases">
        <title>Genome sequencing of Trichophyton rubrum CMCC(F)T1i isolated from hair.</title>
        <authorList>
            <person name="Zhan P."/>
            <person name="Tao Y."/>
            <person name="Liu W."/>
        </authorList>
    </citation>
    <scope>NUCLEOTIDE SEQUENCE [LARGE SCALE GENOMIC DNA]</scope>
    <source>
        <strain evidence="8">CMCC(F)T1i</strain>
    </source>
</reference>
<dbReference type="VEuPathDB" id="FungiDB:TERG_06002"/>
<dbReference type="PANTHER" id="PTHR14905">
    <property type="entry name" value="NG37"/>
    <property type="match status" value="1"/>
</dbReference>
<feature type="compositionally biased region" description="Polar residues" evidence="1">
    <location>
        <begin position="2560"/>
        <end position="2572"/>
    </location>
</feature>
<dbReference type="Pfam" id="PF13449">
    <property type="entry name" value="Phytase-like"/>
    <property type="match status" value="1"/>
</dbReference>
<dbReference type="VEuPathDB" id="FungiDB:TERG_06003"/>
<dbReference type="InterPro" id="IPR057940">
    <property type="entry name" value="Tri-helical_dom"/>
</dbReference>
<feature type="region of interest" description="Disordered" evidence="1">
    <location>
        <begin position="686"/>
        <end position="746"/>
    </location>
</feature>
<dbReference type="InterPro" id="IPR052577">
    <property type="entry name" value="VWA7"/>
</dbReference>
<feature type="domain" description="DUF7767" evidence="6">
    <location>
        <begin position="1767"/>
        <end position="1859"/>
    </location>
</feature>
<feature type="compositionally biased region" description="Low complexity" evidence="1">
    <location>
        <begin position="994"/>
        <end position="1008"/>
    </location>
</feature>
<dbReference type="EMBL" id="LHPM01000009">
    <property type="protein sequence ID" value="OAL67597.1"/>
    <property type="molecule type" value="Genomic_DNA"/>
</dbReference>
<feature type="domain" description="Phytase-like" evidence="3">
    <location>
        <begin position="96"/>
        <end position="401"/>
    </location>
</feature>
<evidence type="ECO:0000259" key="5">
    <source>
        <dbReference type="Pfam" id="PF24465"/>
    </source>
</evidence>
<feature type="compositionally biased region" description="Polar residues" evidence="1">
    <location>
        <begin position="786"/>
        <end position="796"/>
    </location>
</feature>